<keyword evidence="1" id="KW-1133">Transmembrane helix</keyword>
<dbReference type="InterPro" id="IPR046291">
    <property type="entry name" value="DUF6328"/>
</dbReference>
<reference evidence="2 3" key="1">
    <citation type="submission" date="2017-04" db="EMBL/GenBank/DDBJ databases">
        <authorList>
            <person name="Afonso C.L."/>
            <person name="Miller P.J."/>
            <person name="Scott M.A."/>
            <person name="Spackman E."/>
            <person name="Goraichik I."/>
            <person name="Dimitrov K.M."/>
            <person name="Suarez D.L."/>
            <person name="Swayne D.E."/>
        </authorList>
    </citation>
    <scope>NUCLEOTIDE SEQUENCE [LARGE SCALE GENOMIC DNA]</scope>
    <source>
        <strain evidence="2 3">DSM 43828</strain>
    </source>
</reference>
<keyword evidence="3" id="KW-1185">Reference proteome</keyword>
<dbReference type="EMBL" id="FWXV01000009">
    <property type="protein sequence ID" value="SMD23715.1"/>
    <property type="molecule type" value="Genomic_DNA"/>
</dbReference>
<dbReference type="Pfam" id="PF19853">
    <property type="entry name" value="DUF6328"/>
    <property type="match status" value="1"/>
</dbReference>
<proteinExistence type="predicted"/>
<protein>
    <submittedName>
        <fullName evidence="2">Uncharacterized protein</fullName>
    </submittedName>
</protein>
<keyword evidence="1" id="KW-0812">Transmembrane</keyword>
<gene>
    <name evidence="2" type="ORF">SAMN05661093_08176</name>
</gene>
<feature type="transmembrane region" description="Helical" evidence="1">
    <location>
        <begin position="40"/>
        <end position="59"/>
    </location>
</feature>
<name>A0A1W2FP60_KIBAR</name>
<organism evidence="2 3">
    <name type="scientific">Kibdelosporangium aridum</name>
    <dbReference type="NCBI Taxonomy" id="2030"/>
    <lineage>
        <taxon>Bacteria</taxon>
        <taxon>Bacillati</taxon>
        <taxon>Actinomycetota</taxon>
        <taxon>Actinomycetes</taxon>
        <taxon>Pseudonocardiales</taxon>
        <taxon>Pseudonocardiaceae</taxon>
        <taxon>Kibdelosporangium</taxon>
    </lineage>
</organism>
<evidence type="ECO:0000256" key="1">
    <source>
        <dbReference type="SAM" id="Phobius"/>
    </source>
</evidence>
<dbReference type="Proteomes" id="UP000192674">
    <property type="component" value="Unassembled WGS sequence"/>
</dbReference>
<feature type="transmembrane region" description="Helical" evidence="1">
    <location>
        <begin position="12"/>
        <end position="34"/>
    </location>
</feature>
<evidence type="ECO:0000313" key="2">
    <source>
        <dbReference type="EMBL" id="SMD23715.1"/>
    </source>
</evidence>
<accession>A0A1W2FP60</accession>
<keyword evidence="1" id="KW-0472">Membrane</keyword>
<evidence type="ECO:0000313" key="3">
    <source>
        <dbReference type="Proteomes" id="UP000192674"/>
    </source>
</evidence>
<dbReference type="AlphaFoldDB" id="A0A1W2FP60"/>
<sequence length="69" mass="7740">MKDHLARYSTRFALSGLGQLMLALTSALLLLVTVVLGLHVGSWLAGGALAWFVFVWYLLPLRSRVRTRR</sequence>